<sequence length="42" mass="4990">MKVTYTNKKGEKVEQKFDTEDEGKKLKEKLKSQGVTDAKWEW</sequence>
<gene>
    <name evidence="2" type="ORF">ASZ90_014214</name>
</gene>
<feature type="region of interest" description="Disordered" evidence="1">
    <location>
        <begin position="1"/>
        <end position="22"/>
    </location>
</feature>
<organism evidence="2">
    <name type="scientific">hydrocarbon metagenome</name>
    <dbReference type="NCBI Taxonomy" id="938273"/>
    <lineage>
        <taxon>unclassified sequences</taxon>
        <taxon>metagenomes</taxon>
        <taxon>ecological metagenomes</taxon>
    </lineage>
</organism>
<dbReference type="AlphaFoldDB" id="A0A0W8F5E4"/>
<evidence type="ECO:0000313" key="2">
    <source>
        <dbReference type="EMBL" id="KUG16105.1"/>
    </source>
</evidence>
<feature type="compositionally biased region" description="Basic and acidic residues" evidence="1">
    <location>
        <begin position="8"/>
        <end position="22"/>
    </location>
</feature>
<name>A0A0W8F5E4_9ZZZZ</name>
<evidence type="ECO:0000256" key="1">
    <source>
        <dbReference type="SAM" id="MobiDB-lite"/>
    </source>
</evidence>
<protein>
    <submittedName>
        <fullName evidence="2">Uncharacterized protein</fullName>
    </submittedName>
</protein>
<accession>A0A0W8F5E4</accession>
<reference evidence="2" key="1">
    <citation type="journal article" date="2015" name="Proc. Natl. Acad. Sci. U.S.A.">
        <title>Networks of energetic and metabolic interactions define dynamics in microbial communities.</title>
        <authorList>
            <person name="Embree M."/>
            <person name="Liu J.K."/>
            <person name="Al-Bassam M.M."/>
            <person name="Zengler K."/>
        </authorList>
    </citation>
    <scope>NUCLEOTIDE SEQUENCE</scope>
</reference>
<comment type="caution">
    <text evidence="2">The sequence shown here is derived from an EMBL/GenBank/DDBJ whole genome shotgun (WGS) entry which is preliminary data.</text>
</comment>
<dbReference type="EMBL" id="LNQE01001514">
    <property type="protein sequence ID" value="KUG16105.1"/>
    <property type="molecule type" value="Genomic_DNA"/>
</dbReference>
<proteinExistence type="predicted"/>